<keyword evidence="8" id="KW-0732">Signal</keyword>
<keyword evidence="2 7" id="KW-0813">Transport</keyword>
<dbReference type="PANTHER" id="PTHR40980:SF4">
    <property type="entry name" value="TONB-DEPENDENT RECEPTOR-LIKE BETA-BARREL DOMAIN-CONTAINING PROTEIN"/>
    <property type="match status" value="1"/>
</dbReference>
<organism evidence="11 12">
    <name type="scientific">Altererythrobacter xiamenensis</name>
    <dbReference type="NCBI Taxonomy" id="1316679"/>
    <lineage>
        <taxon>Bacteria</taxon>
        <taxon>Pseudomonadati</taxon>
        <taxon>Pseudomonadota</taxon>
        <taxon>Alphaproteobacteria</taxon>
        <taxon>Sphingomonadales</taxon>
        <taxon>Erythrobacteraceae</taxon>
        <taxon>Altererythrobacter</taxon>
    </lineage>
</organism>
<dbReference type="InterPro" id="IPR012910">
    <property type="entry name" value="Plug_dom"/>
</dbReference>
<evidence type="ECO:0000256" key="4">
    <source>
        <dbReference type="ARBA" id="ARBA00022692"/>
    </source>
</evidence>
<dbReference type="Gene3D" id="2.60.40.1120">
    <property type="entry name" value="Carboxypeptidase-like, regulatory domain"/>
    <property type="match status" value="1"/>
</dbReference>
<comment type="similarity">
    <text evidence="7">Belongs to the TonB-dependent receptor family.</text>
</comment>
<dbReference type="Proteomes" id="UP000194420">
    <property type="component" value="Unassembled WGS sequence"/>
</dbReference>
<feature type="domain" description="Outer membrane protein beta-barrel" evidence="10">
    <location>
        <begin position="581"/>
        <end position="857"/>
    </location>
</feature>
<protein>
    <submittedName>
        <fullName evidence="11">TonB-dependent receptor</fullName>
    </submittedName>
</protein>
<dbReference type="Gene3D" id="2.170.130.10">
    <property type="entry name" value="TonB-dependent receptor, plug domain"/>
    <property type="match status" value="1"/>
</dbReference>
<keyword evidence="5 7" id="KW-0472">Membrane</keyword>
<dbReference type="PROSITE" id="PS52016">
    <property type="entry name" value="TONB_DEPENDENT_REC_3"/>
    <property type="match status" value="1"/>
</dbReference>
<dbReference type="Pfam" id="PF13620">
    <property type="entry name" value="CarboxypepD_reg"/>
    <property type="match status" value="1"/>
</dbReference>
<dbReference type="InterPro" id="IPR041700">
    <property type="entry name" value="OMP_b-brl_3"/>
</dbReference>
<proteinExistence type="inferred from homology"/>
<sequence>MKLKSVLSAGAAAAAILAPATAFAGDIRGQVTDAEDTVSVRAAEVRIVELDRQTTTERDGTFSFYDVPAGTYKIEVSYIGAATQTRSVTVSDTGVERVDFALSSAGDGNILVIGQIANQASALSRKRASDLVSDGLTRDAIGQFPDQNVAESLRRLPGVNVLNDQGEGRFVSVRGLDPTLNATSINGVRLPSPENDVRAVALDVISSDIIESVEVKKSLTPDMDADTIGASIEIETTSAFDRQQDLFVASIGGSYNDLSEQLTPDLSADFSVKLGENVGISGGVSFYNREFETDNIEADDWEEDGLIYAEEIQYRDYDVERERISATLGLDFRVGDSTELYVKGIWSQFDDQEFRRRLIFDLGDAGVSGSSDAPLYDDDEAITVERDVKDRFERQRIRSIAFGGESDWDAWFAEYSVSYAKSSEFENGSLDPTQFEREFEAEGLQVGFDFSAPRLPIYSVAADPTGDFFDPAAYELNDIELTALSDSEDEEYAAKFDVGRRFIGDTGTFTVQAGFKGRWREKSFNGEIQFYENDNFFMSDALGIGQTYRIADLDPLPGLTESTDFFFANFGDFELQEIDSQFDSNVEDFVVEEDILAGYLLGRWDSSDFTVIAGVRYEDTSNTLSGNDVLLVEEDGILPGGAVATDDTVLVTPTTTTRNYDHWLPSINIRYEAQDDLILRLAGYRSIVRPGPFQQAPRITVEEADDGEREGEFGNPSLRPTEAWNIDAAAEYYMSNNGAIFASVFYKSVEDFIVEQNFDNGGVFNGVTFDEATIFTNGDERDIFGFELGFAQAFGGPLDGFVVQANYTFTDADGTITTVESEGPRNIPLPTTSKHTANFSVGFDKGPFDIRLSGTYRDGYLDELSDEADLDRYVDDHFQLDLSAKFRATDNLQFYYEWVNINDAEYFAFNRLGGRENLLQYEEYSWTMKFGARYTF</sequence>
<evidence type="ECO:0000256" key="5">
    <source>
        <dbReference type="ARBA" id="ARBA00023136"/>
    </source>
</evidence>
<evidence type="ECO:0000256" key="3">
    <source>
        <dbReference type="ARBA" id="ARBA00022452"/>
    </source>
</evidence>
<dbReference type="InterPro" id="IPR039426">
    <property type="entry name" value="TonB-dep_rcpt-like"/>
</dbReference>
<accession>A0A1Y6F8X8</accession>
<name>A0A1Y6F8X8_9SPHN</name>
<evidence type="ECO:0000256" key="1">
    <source>
        <dbReference type="ARBA" id="ARBA00004571"/>
    </source>
</evidence>
<keyword evidence="11" id="KW-0675">Receptor</keyword>
<evidence type="ECO:0000259" key="9">
    <source>
        <dbReference type="Pfam" id="PF07715"/>
    </source>
</evidence>
<evidence type="ECO:0000256" key="8">
    <source>
        <dbReference type="SAM" id="SignalP"/>
    </source>
</evidence>
<feature type="domain" description="TonB-dependent receptor plug" evidence="9">
    <location>
        <begin position="135"/>
        <end position="229"/>
    </location>
</feature>
<keyword evidence="4 7" id="KW-0812">Transmembrane</keyword>
<feature type="signal peptide" evidence="8">
    <location>
        <begin position="1"/>
        <end position="24"/>
    </location>
</feature>
<dbReference type="InterPro" id="IPR008969">
    <property type="entry name" value="CarboxyPept-like_regulatory"/>
</dbReference>
<reference evidence="12" key="1">
    <citation type="submission" date="2017-04" db="EMBL/GenBank/DDBJ databases">
        <authorList>
            <person name="Varghese N."/>
            <person name="Submissions S."/>
        </authorList>
    </citation>
    <scope>NUCLEOTIDE SEQUENCE [LARGE SCALE GENOMIC DNA]</scope>
</reference>
<evidence type="ECO:0000259" key="10">
    <source>
        <dbReference type="Pfam" id="PF14905"/>
    </source>
</evidence>
<dbReference type="SUPFAM" id="SSF49464">
    <property type="entry name" value="Carboxypeptidase regulatory domain-like"/>
    <property type="match status" value="1"/>
</dbReference>
<keyword evidence="6 7" id="KW-0998">Cell outer membrane</keyword>
<evidence type="ECO:0000313" key="12">
    <source>
        <dbReference type="Proteomes" id="UP000194420"/>
    </source>
</evidence>
<dbReference type="NCBIfam" id="TIGR01782">
    <property type="entry name" value="TonB-Xanth-Caul"/>
    <property type="match status" value="1"/>
</dbReference>
<keyword evidence="3 7" id="KW-1134">Transmembrane beta strand</keyword>
<feature type="chain" id="PRO_5012193215" evidence="8">
    <location>
        <begin position="25"/>
        <end position="936"/>
    </location>
</feature>
<dbReference type="AlphaFoldDB" id="A0A1Y6F8X8"/>
<evidence type="ECO:0000256" key="7">
    <source>
        <dbReference type="PROSITE-ProRule" id="PRU01360"/>
    </source>
</evidence>
<evidence type="ECO:0000256" key="6">
    <source>
        <dbReference type="ARBA" id="ARBA00023237"/>
    </source>
</evidence>
<dbReference type="InterPro" id="IPR036942">
    <property type="entry name" value="Beta-barrel_TonB_sf"/>
</dbReference>
<dbReference type="InterPro" id="IPR010104">
    <property type="entry name" value="TonB_rcpt_bac"/>
</dbReference>
<comment type="subcellular location">
    <subcellularLocation>
        <location evidence="1 7">Cell outer membrane</location>
        <topology evidence="1 7">Multi-pass membrane protein</topology>
    </subcellularLocation>
</comment>
<dbReference type="PANTHER" id="PTHR40980">
    <property type="entry name" value="PLUG DOMAIN-CONTAINING PROTEIN"/>
    <property type="match status" value="1"/>
</dbReference>
<dbReference type="Gene3D" id="2.40.170.20">
    <property type="entry name" value="TonB-dependent receptor, beta-barrel domain"/>
    <property type="match status" value="1"/>
</dbReference>
<dbReference type="Pfam" id="PF14905">
    <property type="entry name" value="OMP_b-brl_3"/>
    <property type="match status" value="1"/>
</dbReference>
<dbReference type="RefSeq" id="WP_200810319.1">
    <property type="nucleotide sequence ID" value="NZ_FXWG01000002.1"/>
</dbReference>
<dbReference type="EMBL" id="FXWG01000002">
    <property type="protein sequence ID" value="SMQ69820.1"/>
    <property type="molecule type" value="Genomic_DNA"/>
</dbReference>
<dbReference type="Pfam" id="PF07715">
    <property type="entry name" value="Plug"/>
    <property type="match status" value="1"/>
</dbReference>
<dbReference type="SUPFAM" id="SSF56935">
    <property type="entry name" value="Porins"/>
    <property type="match status" value="1"/>
</dbReference>
<gene>
    <name evidence="11" type="ORF">SAMN06297468_2001</name>
</gene>
<dbReference type="GO" id="GO:0009279">
    <property type="term" value="C:cell outer membrane"/>
    <property type="evidence" value="ECO:0007669"/>
    <property type="project" value="UniProtKB-SubCell"/>
</dbReference>
<dbReference type="InterPro" id="IPR037066">
    <property type="entry name" value="Plug_dom_sf"/>
</dbReference>
<evidence type="ECO:0000313" key="11">
    <source>
        <dbReference type="EMBL" id="SMQ69820.1"/>
    </source>
</evidence>
<evidence type="ECO:0000256" key="2">
    <source>
        <dbReference type="ARBA" id="ARBA00022448"/>
    </source>
</evidence>
<keyword evidence="12" id="KW-1185">Reference proteome</keyword>